<proteinExistence type="predicted"/>
<gene>
    <name evidence="2" type="ORF">C1SCF055_LOCUS4953</name>
</gene>
<feature type="compositionally biased region" description="Acidic residues" evidence="1">
    <location>
        <begin position="76"/>
        <end position="89"/>
    </location>
</feature>
<evidence type="ECO:0000313" key="3">
    <source>
        <dbReference type="EMBL" id="CAL4764070.1"/>
    </source>
</evidence>
<sequence length="136" mass="15977">VRKDQLLKFADDVTQRMADWQHKKEAEIRQMVSTWKSARFKFVPKGDSLTAEAAQMEELRQMLRELQGLRQRGDMEDWSNIESTDEGPGADDRLQEEISLEELRWDWMQSETSMQELQGLLRLAQNAFREKRSMGG</sequence>
<dbReference type="EMBL" id="CAMXCT010000294">
    <property type="protein sequence ID" value="CAI3976758.1"/>
    <property type="molecule type" value="Genomic_DNA"/>
</dbReference>
<dbReference type="EMBL" id="CAMXCT030000294">
    <property type="protein sequence ID" value="CAL4764070.1"/>
    <property type="molecule type" value="Genomic_DNA"/>
</dbReference>
<protein>
    <submittedName>
        <fullName evidence="2">Uncharacterized protein</fullName>
    </submittedName>
</protein>
<evidence type="ECO:0000256" key="1">
    <source>
        <dbReference type="SAM" id="MobiDB-lite"/>
    </source>
</evidence>
<dbReference type="EMBL" id="CAMXCT020000294">
    <property type="protein sequence ID" value="CAL1130133.1"/>
    <property type="molecule type" value="Genomic_DNA"/>
</dbReference>
<dbReference type="AlphaFoldDB" id="A0A9P1FHV6"/>
<dbReference type="Proteomes" id="UP001152797">
    <property type="component" value="Unassembled WGS sequence"/>
</dbReference>
<reference evidence="3 4" key="2">
    <citation type="submission" date="2024-05" db="EMBL/GenBank/DDBJ databases">
        <authorList>
            <person name="Chen Y."/>
            <person name="Shah S."/>
            <person name="Dougan E. K."/>
            <person name="Thang M."/>
            <person name="Chan C."/>
        </authorList>
    </citation>
    <scope>NUCLEOTIDE SEQUENCE [LARGE SCALE GENOMIC DNA]</scope>
</reference>
<feature type="non-terminal residue" evidence="2">
    <location>
        <position position="136"/>
    </location>
</feature>
<evidence type="ECO:0000313" key="2">
    <source>
        <dbReference type="EMBL" id="CAI3976758.1"/>
    </source>
</evidence>
<comment type="caution">
    <text evidence="2">The sequence shown here is derived from an EMBL/GenBank/DDBJ whole genome shotgun (WGS) entry which is preliminary data.</text>
</comment>
<feature type="non-terminal residue" evidence="2">
    <location>
        <position position="1"/>
    </location>
</feature>
<name>A0A9P1FHV6_9DINO</name>
<keyword evidence="4" id="KW-1185">Reference proteome</keyword>
<reference evidence="2" key="1">
    <citation type="submission" date="2022-10" db="EMBL/GenBank/DDBJ databases">
        <authorList>
            <person name="Chen Y."/>
            <person name="Dougan E. K."/>
            <person name="Chan C."/>
            <person name="Rhodes N."/>
            <person name="Thang M."/>
        </authorList>
    </citation>
    <scope>NUCLEOTIDE SEQUENCE</scope>
</reference>
<evidence type="ECO:0000313" key="4">
    <source>
        <dbReference type="Proteomes" id="UP001152797"/>
    </source>
</evidence>
<accession>A0A9P1FHV6</accession>
<organism evidence="2">
    <name type="scientific">Cladocopium goreaui</name>
    <dbReference type="NCBI Taxonomy" id="2562237"/>
    <lineage>
        <taxon>Eukaryota</taxon>
        <taxon>Sar</taxon>
        <taxon>Alveolata</taxon>
        <taxon>Dinophyceae</taxon>
        <taxon>Suessiales</taxon>
        <taxon>Symbiodiniaceae</taxon>
        <taxon>Cladocopium</taxon>
    </lineage>
</organism>
<feature type="region of interest" description="Disordered" evidence="1">
    <location>
        <begin position="74"/>
        <end position="93"/>
    </location>
</feature>